<evidence type="ECO:0000256" key="3">
    <source>
        <dbReference type="ARBA" id="ARBA00022801"/>
    </source>
</evidence>
<accession>A0A1V4I7J1</accession>
<dbReference type="STRING" id="29349.CLOTH_12750"/>
<dbReference type="EMBL" id="MZGW01000004">
    <property type="protein sequence ID" value="OPJ55517.1"/>
    <property type="molecule type" value="Genomic_DNA"/>
</dbReference>
<sequence>MNKKALTPLLAGLITLSMSFGHSFAQSEQRASITASVLNVRSQAAISSSVISKLYRGNQIVVTGENNDWYSVRLNNGRQGWISKQYASIIPSQSVSRSANSTGAVVRSNNVNFRAGASTSSRVIRRLSAGTRANVLEKTGDWYKVDINGQQGYIHSSLLTIAQPQSVKEETRPVVSRGTTRSNVIQIANSQLGTRYVWGGSSPNGFDCSGFVLYTYRAALGRNLPHSSRDQSREGVYVEKQNLELGDLVFFDTSNDRNINHVGIYIGNGQFIHASSSRRQVIVSSLSEGYYQRTYVTARRIID</sequence>
<evidence type="ECO:0000256" key="1">
    <source>
        <dbReference type="ARBA" id="ARBA00007074"/>
    </source>
</evidence>
<feature type="domain" description="SH3b" evidence="6">
    <location>
        <begin position="28"/>
        <end position="91"/>
    </location>
</feature>
<dbReference type="SUPFAM" id="SSF54001">
    <property type="entry name" value="Cysteine proteinases"/>
    <property type="match status" value="1"/>
</dbReference>
<evidence type="ECO:0000256" key="2">
    <source>
        <dbReference type="ARBA" id="ARBA00022670"/>
    </source>
</evidence>
<dbReference type="AlphaFoldDB" id="A0A1V4I7J1"/>
<evidence type="ECO:0000259" key="6">
    <source>
        <dbReference type="PROSITE" id="PS51781"/>
    </source>
</evidence>
<dbReference type="PANTHER" id="PTHR47053">
    <property type="entry name" value="MUREIN DD-ENDOPEPTIDASE MEPH-RELATED"/>
    <property type="match status" value="1"/>
</dbReference>
<feature type="chain" id="PRO_5012618361" evidence="5">
    <location>
        <begin position="26"/>
        <end position="303"/>
    </location>
</feature>
<evidence type="ECO:0000256" key="4">
    <source>
        <dbReference type="ARBA" id="ARBA00022807"/>
    </source>
</evidence>
<dbReference type="InterPro" id="IPR036028">
    <property type="entry name" value="SH3-like_dom_sf"/>
</dbReference>
<evidence type="ECO:0000313" key="9">
    <source>
        <dbReference type="Proteomes" id="UP000190140"/>
    </source>
</evidence>
<dbReference type="GO" id="GO:0006508">
    <property type="term" value="P:proteolysis"/>
    <property type="evidence" value="ECO:0007669"/>
    <property type="project" value="UniProtKB-KW"/>
</dbReference>
<evidence type="ECO:0000313" key="8">
    <source>
        <dbReference type="EMBL" id="OPJ55517.1"/>
    </source>
</evidence>
<dbReference type="Gene3D" id="3.90.1720.10">
    <property type="entry name" value="endopeptidase domain like (from Nostoc punctiforme)"/>
    <property type="match status" value="1"/>
</dbReference>
<dbReference type="OrthoDB" id="9808890at2"/>
<dbReference type="GO" id="GO:0008234">
    <property type="term" value="F:cysteine-type peptidase activity"/>
    <property type="evidence" value="ECO:0007669"/>
    <property type="project" value="UniProtKB-KW"/>
</dbReference>
<protein>
    <submittedName>
        <fullName evidence="8">Murein DD-endopeptidase MepH</fullName>
        <ecNumber evidence="8">3.4.-.-</ecNumber>
    </submittedName>
</protein>
<reference evidence="8 9" key="1">
    <citation type="submission" date="2017-03" db="EMBL/GenBank/DDBJ databases">
        <title>Genome sequence of Clostridium thermoalcaliphilum DSM 7309.</title>
        <authorList>
            <person name="Poehlein A."/>
            <person name="Daniel R."/>
        </authorList>
    </citation>
    <scope>NUCLEOTIDE SEQUENCE [LARGE SCALE GENOMIC DNA]</scope>
    <source>
        <strain evidence="8 9">DSM 7309</strain>
    </source>
</reference>
<dbReference type="Pfam" id="PF00877">
    <property type="entry name" value="NLPC_P60"/>
    <property type="match status" value="1"/>
</dbReference>
<name>A0A1V4I7J1_9FIRM</name>
<gene>
    <name evidence="8" type="primary">mepH</name>
    <name evidence="8" type="ORF">CLOTH_12750</name>
</gene>
<feature type="domain" description="SH3b" evidence="6">
    <location>
        <begin position="101"/>
        <end position="163"/>
    </location>
</feature>
<keyword evidence="3 8" id="KW-0378">Hydrolase</keyword>
<comment type="similarity">
    <text evidence="1">Belongs to the peptidase C40 family.</text>
</comment>
<dbReference type="SUPFAM" id="SSF50044">
    <property type="entry name" value="SH3-domain"/>
    <property type="match status" value="1"/>
</dbReference>
<evidence type="ECO:0000256" key="5">
    <source>
        <dbReference type="SAM" id="SignalP"/>
    </source>
</evidence>
<proteinExistence type="inferred from homology"/>
<keyword evidence="2" id="KW-0645">Protease</keyword>
<feature type="signal peptide" evidence="5">
    <location>
        <begin position="1"/>
        <end position="25"/>
    </location>
</feature>
<dbReference type="Gene3D" id="2.30.30.40">
    <property type="entry name" value="SH3 Domains"/>
    <property type="match status" value="2"/>
</dbReference>
<comment type="caution">
    <text evidence="8">The sequence shown here is derived from an EMBL/GenBank/DDBJ whole genome shotgun (WGS) entry which is preliminary data.</text>
</comment>
<dbReference type="EC" id="3.4.-.-" evidence="8"/>
<dbReference type="PROSITE" id="PS51935">
    <property type="entry name" value="NLPC_P60"/>
    <property type="match status" value="1"/>
</dbReference>
<organism evidence="8 9">
    <name type="scientific">Alkalithermobacter paradoxus</name>
    <dbReference type="NCBI Taxonomy" id="29349"/>
    <lineage>
        <taxon>Bacteria</taxon>
        <taxon>Bacillati</taxon>
        <taxon>Bacillota</taxon>
        <taxon>Clostridia</taxon>
        <taxon>Peptostreptococcales</taxon>
        <taxon>Tepidibacteraceae</taxon>
        <taxon>Alkalithermobacter</taxon>
    </lineage>
</organism>
<dbReference type="SMART" id="SM00287">
    <property type="entry name" value="SH3b"/>
    <property type="match status" value="2"/>
</dbReference>
<dbReference type="InterPro" id="IPR038765">
    <property type="entry name" value="Papain-like_cys_pep_sf"/>
</dbReference>
<dbReference type="PROSITE" id="PS51781">
    <property type="entry name" value="SH3B"/>
    <property type="match status" value="2"/>
</dbReference>
<dbReference type="Pfam" id="PF08239">
    <property type="entry name" value="SH3_3"/>
    <property type="match status" value="2"/>
</dbReference>
<feature type="domain" description="NlpC/P60" evidence="7">
    <location>
        <begin position="178"/>
        <end position="302"/>
    </location>
</feature>
<dbReference type="InterPro" id="IPR003646">
    <property type="entry name" value="SH3-like_bac-type"/>
</dbReference>
<dbReference type="InterPro" id="IPR000064">
    <property type="entry name" value="NLP_P60_dom"/>
</dbReference>
<dbReference type="PANTHER" id="PTHR47053:SF1">
    <property type="entry name" value="MUREIN DD-ENDOPEPTIDASE MEPH-RELATED"/>
    <property type="match status" value="1"/>
</dbReference>
<evidence type="ECO:0000259" key="7">
    <source>
        <dbReference type="PROSITE" id="PS51935"/>
    </source>
</evidence>
<dbReference type="Proteomes" id="UP000190140">
    <property type="component" value="Unassembled WGS sequence"/>
</dbReference>
<keyword evidence="4" id="KW-0788">Thiol protease</keyword>
<dbReference type="InterPro" id="IPR051202">
    <property type="entry name" value="Peptidase_C40"/>
</dbReference>
<dbReference type="RefSeq" id="WP_079412258.1">
    <property type="nucleotide sequence ID" value="NZ_MZGW01000004.1"/>
</dbReference>
<keyword evidence="9" id="KW-1185">Reference proteome</keyword>
<keyword evidence="5" id="KW-0732">Signal</keyword>